<proteinExistence type="predicted"/>
<dbReference type="SUPFAM" id="SSF52540">
    <property type="entry name" value="P-loop containing nucleoside triphosphate hydrolases"/>
    <property type="match status" value="1"/>
</dbReference>
<keyword evidence="2" id="KW-0067">ATP-binding</keyword>
<dbReference type="InterPro" id="IPR010624">
    <property type="entry name" value="KaiC_dom"/>
</dbReference>
<dbReference type="InterPro" id="IPR027417">
    <property type="entry name" value="P-loop_NTPase"/>
</dbReference>
<evidence type="ECO:0000313" key="4">
    <source>
        <dbReference type="EMBL" id="KPQ43959.1"/>
    </source>
</evidence>
<gene>
    <name evidence="4" type="ORF">MPEBLZ_01490</name>
</gene>
<evidence type="ECO:0000259" key="3">
    <source>
        <dbReference type="PROSITE" id="PS51146"/>
    </source>
</evidence>
<dbReference type="PRINTS" id="PR01874">
    <property type="entry name" value="DNAREPAIRADA"/>
</dbReference>
<accession>A0A0P8CLA0</accession>
<sequence length="308" mass="34882">MKTGRTLTGIYGLDELMDGGFRKNTVNSIYGGPGVGKTTFALQYSLFGLDRGEKVIYVSFEMSEQQIIRDCKDIGWGAIKDYIETGDMKIVHIFGEDLEFPSLDITEIIKKSSPGANPRIVIDPFTYPTFYSDKEKRKSISTIFQDLRAFGTTVVVLEEPADGATATNYGTTGDFQHMNRLLSTPLYLSDTVLFLQNLGFGEMYDRTIRIMKHRGSKHGEGIYPYSIEAGLGIVLRASKKQIDRVMPKTRFDDRFMQAIEKTKTMGKPGQKIRVKIESVRKNWVHDEDPQQILELVLGEEKKSYENRA</sequence>
<dbReference type="Pfam" id="PF06745">
    <property type="entry name" value="ATPase"/>
    <property type="match status" value="1"/>
</dbReference>
<dbReference type="EMBL" id="LKCM01000119">
    <property type="protein sequence ID" value="KPQ43959.1"/>
    <property type="molecule type" value="Genomic_DNA"/>
</dbReference>
<dbReference type="PANTHER" id="PTHR43637">
    <property type="entry name" value="UPF0273 PROTEIN TM_0370"/>
    <property type="match status" value="1"/>
</dbReference>
<dbReference type="AlphaFoldDB" id="A0A0P8CLA0"/>
<dbReference type="Gene3D" id="3.40.50.300">
    <property type="entry name" value="P-loop containing nucleotide triphosphate hydrolases"/>
    <property type="match status" value="1"/>
</dbReference>
<protein>
    <submittedName>
        <fullName evidence="4">Circadian clock protein KaiC</fullName>
    </submittedName>
</protein>
<dbReference type="PANTHER" id="PTHR43637:SF1">
    <property type="entry name" value="UPF0273 PROTEIN TM_0370"/>
    <property type="match status" value="1"/>
</dbReference>
<dbReference type="GO" id="GO:0005524">
    <property type="term" value="F:ATP binding"/>
    <property type="evidence" value="ECO:0007669"/>
    <property type="project" value="UniProtKB-KW"/>
</dbReference>
<comment type="caution">
    <text evidence="4">The sequence shown here is derived from an EMBL/GenBank/DDBJ whole genome shotgun (WGS) entry which is preliminary data.</text>
</comment>
<evidence type="ECO:0000256" key="2">
    <source>
        <dbReference type="ARBA" id="ARBA00022840"/>
    </source>
</evidence>
<keyword evidence="1" id="KW-0547">Nucleotide-binding</keyword>
<evidence type="ECO:0000256" key="1">
    <source>
        <dbReference type="ARBA" id="ARBA00022741"/>
    </source>
</evidence>
<evidence type="ECO:0000313" key="5">
    <source>
        <dbReference type="Proteomes" id="UP000050360"/>
    </source>
</evidence>
<organism evidence="4 5">
    <name type="scientific">Candidatus Methanoperedens nitratireducens</name>
    <dbReference type="NCBI Taxonomy" id="1392998"/>
    <lineage>
        <taxon>Archaea</taxon>
        <taxon>Methanobacteriati</taxon>
        <taxon>Methanobacteriota</taxon>
        <taxon>Stenosarchaea group</taxon>
        <taxon>Methanomicrobia</taxon>
        <taxon>Methanosarcinales</taxon>
        <taxon>ANME-2 cluster</taxon>
        <taxon>Candidatus Methanoperedentaceae</taxon>
        <taxon>Candidatus Methanoperedens</taxon>
    </lineage>
</organism>
<feature type="domain" description="KaiC" evidence="3">
    <location>
        <begin position="4"/>
        <end position="249"/>
    </location>
</feature>
<name>A0A0P8CLA0_9EURY</name>
<dbReference type="Proteomes" id="UP000050360">
    <property type="component" value="Unassembled WGS sequence"/>
</dbReference>
<dbReference type="InterPro" id="IPR014774">
    <property type="entry name" value="KaiC-like_dom"/>
</dbReference>
<reference evidence="4 5" key="1">
    <citation type="submission" date="2015-09" db="EMBL/GenBank/DDBJ databases">
        <title>A metagenomics-based metabolic model of nitrate-dependent anaerobic oxidation of methane by Methanoperedens-like archaea.</title>
        <authorList>
            <person name="Arshad A."/>
            <person name="Speth D.R."/>
            <person name="De Graaf R.M."/>
            <person name="Op Den Camp H.J."/>
            <person name="Jetten M.S."/>
            <person name="Welte C.U."/>
        </authorList>
    </citation>
    <scope>NUCLEOTIDE SEQUENCE [LARGE SCALE GENOMIC DNA]</scope>
</reference>
<dbReference type="PROSITE" id="PS51146">
    <property type="entry name" value="KAIC"/>
    <property type="match status" value="1"/>
</dbReference>